<keyword evidence="6" id="KW-1185">Reference proteome</keyword>
<proteinExistence type="predicted"/>
<protein>
    <submittedName>
        <fullName evidence="5">Pilus assembly protein PapC</fullName>
    </submittedName>
</protein>
<evidence type="ECO:0000256" key="2">
    <source>
        <dbReference type="SAM" id="SignalP"/>
    </source>
</evidence>
<reference evidence="5 6" key="1">
    <citation type="journal article" date="2015" name="J. Biotechnol.">
        <title>Complete genome sequence of Pseudomonas rhizosphaerae IH5T (=DSM 16299T), a phosphate-solubilizing rhizobacterium for bacterial biofertilizer.</title>
        <authorList>
            <person name="Kwak Y."/>
            <person name="Jung B.K."/>
            <person name="Shin J.H."/>
        </authorList>
    </citation>
    <scope>NUCLEOTIDE SEQUENCE [LARGE SCALE GENOMIC DNA]</scope>
    <source>
        <strain evidence="5">DSM 16299</strain>
    </source>
</reference>
<dbReference type="KEGG" id="prh:LT40_03070"/>
<dbReference type="eggNOG" id="COG3188">
    <property type="taxonomic scope" value="Bacteria"/>
</dbReference>
<evidence type="ECO:0000259" key="4">
    <source>
        <dbReference type="Pfam" id="PF16967"/>
    </source>
</evidence>
<accession>A0A089YJ98</accession>
<feature type="domain" description="Pilus assembly protein E-set like" evidence="4">
    <location>
        <begin position="268"/>
        <end position="335"/>
    </location>
</feature>
<name>A0A089YJ98_9PSED</name>
<dbReference type="AlphaFoldDB" id="A0A089YJ98"/>
<dbReference type="HOGENOM" id="CLU_344147_0_0_6"/>
<evidence type="ECO:0000313" key="6">
    <source>
        <dbReference type="Proteomes" id="UP000029499"/>
    </source>
</evidence>
<feature type="chain" id="PRO_5001852190" evidence="2">
    <location>
        <begin position="23"/>
        <end position="831"/>
    </location>
</feature>
<dbReference type="Proteomes" id="UP000029499">
    <property type="component" value="Chromosome"/>
</dbReference>
<sequence>MPSGARIASLLVLTLMPGLSMAMTPATGSVGVLSQAQGLPAEFNEHFFDVPLAVRIDLDGQPLGEALIALDRRDRVQLVEFVDSDGEPSLQPLRQRWAAQLADPVPLGTCVNDCRNELLALHYSLHDSRLSILTRSVERSTDSQRYHALPEHGSQGLILRNQLNISAGQQEQTGRYALQGQGSLGDWTALGQVQADRSQDSRQGTRRRVDQLYAERLIENHFYRLGYFMPDSQGLARQPRTLGDSPDTALGVMFGSSDSLAVSSASPSATPIYVTPTRAGVVEIYRGGVLINSQPVQPGLQAIDTKVLPGGIYDVEVRVLEDGRVTSSSEAFIYKPSNWSNPDERWRYNLYLGQRSTLLSNWDEDRDNSLSAGALFNYLAHSRVVLGGSLQRVRGFDQYGVSADWDALQSLKLYANLFHTGQHGQGYDLQALWNYDAGNLVLSRSQSWQQYPRLRGQLERAPAQQVIQTSAAWMHRIDQRWSANARIARSDGLYGGNALDLGVTYHGKLLGSDANWRTSVFDRPGSITTGGHRNRGVDFTLSMNLGQDGRRLSATLGSRTAQDGSRDHNVSLTYQQALQHHTLRNVSGTLTADRYGAGFATNAQFQNNAVYGDAYLQKSSLDDGLSGGLNLESTLATDGDKIAASGLFQAYEAGVIVDVESDIQGLSLRADSPQSFGATLYPGRNVMPAGAYRPGQVQLDFQGADAHAAVIQPSSFSYHLNRGGVTYQKIRVMRTVTVLGRLLNHRGDPIKGAMVINHASRSLTEADGFFAVEMSESTPTLEVRRSGARLCFLKLDEKHAQRENEVLLVGDQQCSADSLAANGGASEGEAG</sequence>
<organism evidence="5 6">
    <name type="scientific">Pseudomonas rhizosphaerae</name>
    <dbReference type="NCBI Taxonomy" id="216142"/>
    <lineage>
        <taxon>Bacteria</taxon>
        <taxon>Pseudomonadati</taxon>
        <taxon>Pseudomonadota</taxon>
        <taxon>Gammaproteobacteria</taxon>
        <taxon>Pseudomonadales</taxon>
        <taxon>Pseudomonadaceae</taxon>
        <taxon>Pseudomonas</taxon>
    </lineage>
</organism>
<dbReference type="Pfam" id="PF15976">
    <property type="entry name" value="CooC_C"/>
    <property type="match status" value="1"/>
</dbReference>
<dbReference type="InterPro" id="IPR031917">
    <property type="entry name" value="Pilus_assem_C"/>
</dbReference>
<gene>
    <name evidence="5" type="ORF">LT40_03070</name>
</gene>
<feature type="signal peptide" evidence="2">
    <location>
        <begin position="1"/>
        <end position="22"/>
    </location>
</feature>
<feature type="domain" description="Pilus assembly protein C-terminal" evidence="3">
    <location>
        <begin position="720"/>
        <end position="815"/>
    </location>
</feature>
<evidence type="ECO:0000259" key="3">
    <source>
        <dbReference type="Pfam" id="PF15976"/>
    </source>
</evidence>
<dbReference type="STRING" id="216142.LT40_03070"/>
<dbReference type="InterPro" id="IPR032636">
    <property type="entry name" value="Pilus_assem_E-set-like_dom"/>
</dbReference>
<keyword evidence="1 2" id="KW-0732">Signal</keyword>
<evidence type="ECO:0000313" key="5">
    <source>
        <dbReference type="EMBL" id="AIS16433.1"/>
    </source>
</evidence>
<dbReference type="Pfam" id="PF16967">
    <property type="entry name" value="TcfC"/>
    <property type="match status" value="1"/>
</dbReference>
<evidence type="ECO:0000256" key="1">
    <source>
        <dbReference type="ARBA" id="ARBA00022729"/>
    </source>
</evidence>
<dbReference type="EMBL" id="CP009533">
    <property type="protein sequence ID" value="AIS16433.1"/>
    <property type="molecule type" value="Genomic_DNA"/>
</dbReference>